<dbReference type="Gene3D" id="3.30.40.10">
    <property type="entry name" value="Zinc/RING finger domain, C3HC4 (zinc finger)"/>
    <property type="match status" value="1"/>
</dbReference>
<dbReference type="GO" id="GO:0061630">
    <property type="term" value="F:ubiquitin protein ligase activity"/>
    <property type="evidence" value="ECO:0007669"/>
    <property type="project" value="UniProtKB-EC"/>
</dbReference>
<dbReference type="EC" id="2.3.2.31" evidence="3"/>
<dbReference type="GO" id="GO:0016567">
    <property type="term" value="P:protein ubiquitination"/>
    <property type="evidence" value="ECO:0007669"/>
    <property type="project" value="InterPro"/>
</dbReference>
<proteinExistence type="predicted"/>
<reference evidence="11 12" key="1">
    <citation type="journal article" date="2020" name="IScience">
        <title>Genome Sequencing of the Endangered Kingdonia uniflora (Circaeasteraceae, Ranunculales) Reveals Potential Mechanisms of Evolutionary Specialization.</title>
        <authorList>
            <person name="Sun Y."/>
            <person name="Deng T."/>
            <person name="Zhang A."/>
            <person name="Moore M.J."/>
            <person name="Landis J.B."/>
            <person name="Lin N."/>
            <person name="Zhang H."/>
            <person name="Zhang X."/>
            <person name="Huang J."/>
            <person name="Zhang X."/>
            <person name="Sun H."/>
            <person name="Wang H."/>
        </authorList>
    </citation>
    <scope>NUCLEOTIDE SEQUENCE [LARGE SCALE GENOMIC DNA]</scope>
    <source>
        <strain evidence="11">TB1705</strain>
        <tissue evidence="11">Leaf</tissue>
    </source>
</reference>
<name>A0A7J7NC65_9MAGN</name>
<dbReference type="SUPFAM" id="SSF57850">
    <property type="entry name" value="RING/U-box"/>
    <property type="match status" value="1"/>
</dbReference>
<feature type="domain" description="RING-type" evidence="10">
    <location>
        <begin position="1"/>
        <end position="201"/>
    </location>
</feature>
<dbReference type="FunFam" id="3.30.40.10:FF:000230">
    <property type="entry name" value="RBR-type E3 ubiquitin transferase"/>
    <property type="match status" value="1"/>
</dbReference>
<evidence type="ECO:0000256" key="9">
    <source>
        <dbReference type="ARBA" id="ARBA00022833"/>
    </source>
</evidence>
<dbReference type="EMBL" id="JACGCM010000911">
    <property type="protein sequence ID" value="KAF6164756.1"/>
    <property type="molecule type" value="Genomic_DNA"/>
</dbReference>
<evidence type="ECO:0000313" key="12">
    <source>
        <dbReference type="Proteomes" id="UP000541444"/>
    </source>
</evidence>
<evidence type="ECO:0000256" key="3">
    <source>
        <dbReference type="ARBA" id="ARBA00012251"/>
    </source>
</evidence>
<dbReference type="GO" id="GO:0008270">
    <property type="term" value="F:zinc ion binding"/>
    <property type="evidence" value="ECO:0007669"/>
    <property type="project" value="UniProtKB-KW"/>
</dbReference>
<evidence type="ECO:0000256" key="5">
    <source>
        <dbReference type="ARBA" id="ARBA00022723"/>
    </source>
</evidence>
<comment type="cofactor">
    <cofactor evidence="2">
        <name>Zn(2+)</name>
        <dbReference type="ChEBI" id="CHEBI:29105"/>
    </cofactor>
</comment>
<keyword evidence="9" id="KW-0862">Zinc</keyword>
<evidence type="ECO:0000256" key="7">
    <source>
        <dbReference type="ARBA" id="ARBA00022771"/>
    </source>
</evidence>
<keyword evidence="12" id="KW-1185">Reference proteome</keyword>
<dbReference type="SMART" id="SM00647">
    <property type="entry name" value="IBR"/>
    <property type="match status" value="1"/>
</dbReference>
<dbReference type="Proteomes" id="UP000541444">
    <property type="component" value="Unassembled WGS sequence"/>
</dbReference>
<keyword evidence="7" id="KW-0863">Zinc-finger</keyword>
<dbReference type="AlphaFoldDB" id="A0A7J7NC65"/>
<evidence type="ECO:0000259" key="10">
    <source>
        <dbReference type="PROSITE" id="PS51873"/>
    </source>
</evidence>
<gene>
    <name evidence="11" type="ORF">GIB67_041008</name>
</gene>
<dbReference type="InterPro" id="IPR017907">
    <property type="entry name" value="Znf_RING_CS"/>
</dbReference>
<sequence length="203" mass="23311">MFLSNKKCCHSYCTDCISKHVATKIQQNINSINCPGLNCKLVLEPEFCRSIVLDQVFDRWVNALCESMILGSQKFNCPFKDCLAMLIDDGVEVVTMLECPYYRRLLCAQYKVPWHSGLGCDEFKRGIGKDDLLMMEMARNKNWRRCSNCKFYIEKKKGVGFNSAMDVERGGPVIIIIVRRHKDPSSLKDYVSPNILYIFIGNI</sequence>
<protein>
    <recommendedName>
        <fullName evidence="3">RBR-type E3 ubiquitin transferase</fullName>
        <ecNumber evidence="3">2.3.2.31</ecNumber>
    </recommendedName>
</protein>
<evidence type="ECO:0000256" key="2">
    <source>
        <dbReference type="ARBA" id="ARBA00001947"/>
    </source>
</evidence>
<evidence type="ECO:0000256" key="6">
    <source>
        <dbReference type="ARBA" id="ARBA00022737"/>
    </source>
</evidence>
<dbReference type="OrthoDB" id="10009520at2759"/>
<dbReference type="PANTHER" id="PTHR11685">
    <property type="entry name" value="RBR FAMILY RING FINGER AND IBR DOMAIN-CONTAINING"/>
    <property type="match status" value="1"/>
</dbReference>
<comment type="caution">
    <text evidence="11">The sequence shown here is derived from an EMBL/GenBank/DDBJ whole genome shotgun (WGS) entry which is preliminary data.</text>
</comment>
<dbReference type="InterPro" id="IPR002867">
    <property type="entry name" value="IBR_dom"/>
</dbReference>
<keyword evidence="5" id="KW-0479">Metal-binding</keyword>
<evidence type="ECO:0000256" key="1">
    <source>
        <dbReference type="ARBA" id="ARBA00001798"/>
    </source>
</evidence>
<dbReference type="PROSITE" id="PS00518">
    <property type="entry name" value="ZF_RING_1"/>
    <property type="match status" value="1"/>
</dbReference>
<accession>A0A7J7NC65</accession>
<comment type="catalytic activity">
    <reaction evidence="1">
        <text>[E2 ubiquitin-conjugating enzyme]-S-ubiquitinyl-L-cysteine + [acceptor protein]-L-lysine = [E2 ubiquitin-conjugating enzyme]-L-cysteine + [acceptor protein]-N(6)-ubiquitinyl-L-lysine.</text>
        <dbReference type="EC" id="2.3.2.31"/>
    </reaction>
</comment>
<dbReference type="InterPro" id="IPR044066">
    <property type="entry name" value="TRIAD_supradom"/>
</dbReference>
<organism evidence="11 12">
    <name type="scientific">Kingdonia uniflora</name>
    <dbReference type="NCBI Taxonomy" id="39325"/>
    <lineage>
        <taxon>Eukaryota</taxon>
        <taxon>Viridiplantae</taxon>
        <taxon>Streptophyta</taxon>
        <taxon>Embryophyta</taxon>
        <taxon>Tracheophyta</taxon>
        <taxon>Spermatophyta</taxon>
        <taxon>Magnoliopsida</taxon>
        <taxon>Ranunculales</taxon>
        <taxon>Circaeasteraceae</taxon>
        <taxon>Kingdonia</taxon>
    </lineage>
</organism>
<keyword evidence="4" id="KW-0808">Transferase</keyword>
<dbReference type="PROSITE" id="PS51873">
    <property type="entry name" value="TRIAD"/>
    <property type="match status" value="1"/>
</dbReference>
<evidence type="ECO:0000256" key="4">
    <source>
        <dbReference type="ARBA" id="ARBA00022679"/>
    </source>
</evidence>
<evidence type="ECO:0000256" key="8">
    <source>
        <dbReference type="ARBA" id="ARBA00022786"/>
    </source>
</evidence>
<keyword evidence="6" id="KW-0677">Repeat</keyword>
<keyword evidence="8" id="KW-0833">Ubl conjugation pathway</keyword>
<evidence type="ECO:0000313" key="11">
    <source>
        <dbReference type="EMBL" id="KAF6164756.1"/>
    </source>
</evidence>
<dbReference type="InterPro" id="IPR013083">
    <property type="entry name" value="Znf_RING/FYVE/PHD"/>
</dbReference>
<dbReference type="InterPro" id="IPR031127">
    <property type="entry name" value="E3_UB_ligase_RBR"/>
</dbReference>